<dbReference type="RefSeq" id="WP_379982282.1">
    <property type="nucleotide sequence ID" value="NZ_JBHSFV010000017.1"/>
</dbReference>
<dbReference type="InterPro" id="IPR036938">
    <property type="entry name" value="PAP2/HPO_sf"/>
</dbReference>
<dbReference type="Pfam" id="PF01569">
    <property type="entry name" value="PAP2"/>
    <property type="match status" value="1"/>
</dbReference>
<proteinExistence type="predicted"/>
<dbReference type="PANTHER" id="PTHR14969:SF13">
    <property type="entry name" value="AT30094P"/>
    <property type="match status" value="1"/>
</dbReference>
<dbReference type="InterPro" id="IPR000326">
    <property type="entry name" value="PAP2/HPO"/>
</dbReference>
<dbReference type="Gene3D" id="1.20.144.10">
    <property type="entry name" value="Phosphatidic acid phosphatase type 2/haloperoxidase"/>
    <property type="match status" value="2"/>
</dbReference>
<keyword evidence="1" id="KW-0472">Membrane</keyword>
<dbReference type="SMART" id="SM00014">
    <property type="entry name" value="acidPPc"/>
    <property type="match status" value="1"/>
</dbReference>
<feature type="transmembrane region" description="Helical" evidence="1">
    <location>
        <begin position="26"/>
        <end position="48"/>
    </location>
</feature>
<organism evidence="3 4">
    <name type="scientific">Dokdonia ponticola</name>
    <dbReference type="NCBI Taxonomy" id="2041041"/>
    <lineage>
        <taxon>Bacteria</taxon>
        <taxon>Pseudomonadati</taxon>
        <taxon>Bacteroidota</taxon>
        <taxon>Flavobacteriia</taxon>
        <taxon>Flavobacteriales</taxon>
        <taxon>Flavobacteriaceae</taxon>
        <taxon>Dokdonia</taxon>
    </lineage>
</organism>
<comment type="caution">
    <text evidence="3">The sequence shown here is derived from an EMBL/GenBank/DDBJ whole genome shotgun (WGS) entry which is preliminary data.</text>
</comment>
<feature type="transmembrane region" description="Helical" evidence="1">
    <location>
        <begin position="105"/>
        <end position="126"/>
    </location>
</feature>
<feature type="transmembrane region" description="Helical" evidence="1">
    <location>
        <begin position="57"/>
        <end position="77"/>
    </location>
</feature>
<evidence type="ECO:0000256" key="1">
    <source>
        <dbReference type="SAM" id="Phobius"/>
    </source>
</evidence>
<evidence type="ECO:0000313" key="4">
    <source>
        <dbReference type="Proteomes" id="UP001596043"/>
    </source>
</evidence>
<protein>
    <submittedName>
        <fullName evidence="3">Phosphatase PAP2 family protein</fullName>
    </submittedName>
</protein>
<dbReference type="PANTHER" id="PTHR14969">
    <property type="entry name" value="SPHINGOSINE-1-PHOSPHATE PHOSPHOHYDROLASE"/>
    <property type="match status" value="1"/>
</dbReference>
<dbReference type="SUPFAM" id="SSF48317">
    <property type="entry name" value="Acid phosphatase/Vanadium-dependent haloperoxidase"/>
    <property type="match status" value="1"/>
</dbReference>
<feature type="transmembrane region" description="Helical" evidence="1">
    <location>
        <begin position="158"/>
        <end position="176"/>
    </location>
</feature>
<sequence>MDQILDWDKELFLYLNRLSIGNWDHFWLFVTKIENWIPLYILFFFLFWKKLPRKKALLATLFTFILMGLTLGLTNLVKNSVARIRPSNEPDFNGLVKVLQENPDFSFFSGHSAVSFAVSVFVILILKSHTKWIWGILIWPFLFALSRIFVGVHYPSDLLVGAIIGILLAVISRKLLRSII</sequence>
<reference evidence="4" key="1">
    <citation type="journal article" date="2019" name="Int. J. Syst. Evol. Microbiol.">
        <title>The Global Catalogue of Microorganisms (GCM) 10K type strain sequencing project: providing services to taxonomists for standard genome sequencing and annotation.</title>
        <authorList>
            <consortium name="The Broad Institute Genomics Platform"/>
            <consortium name="The Broad Institute Genome Sequencing Center for Infectious Disease"/>
            <person name="Wu L."/>
            <person name="Ma J."/>
        </authorList>
    </citation>
    <scope>NUCLEOTIDE SEQUENCE [LARGE SCALE GENOMIC DNA]</scope>
    <source>
        <strain evidence="4">YJ-61-S</strain>
    </source>
</reference>
<evidence type="ECO:0000259" key="2">
    <source>
        <dbReference type="SMART" id="SM00014"/>
    </source>
</evidence>
<keyword evidence="1" id="KW-0812">Transmembrane</keyword>
<evidence type="ECO:0000313" key="3">
    <source>
        <dbReference type="EMBL" id="MFC4636259.1"/>
    </source>
</evidence>
<keyword evidence="4" id="KW-1185">Reference proteome</keyword>
<gene>
    <name evidence="3" type="ORF">ACFO3O_20300</name>
</gene>
<accession>A0ABV9I486</accession>
<dbReference type="Proteomes" id="UP001596043">
    <property type="component" value="Unassembled WGS sequence"/>
</dbReference>
<feature type="domain" description="Phosphatidic acid phosphatase type 2/haloperoxidase" evidence="2">
    <location>
        <begin position="59"/>
        <end position="173"/>
    </location>
</feature>
<keyword evidence="1" id="KW-1133">Transmembrane helix</keyword>
<name>A0ABV9I486_9FLAO</name>
<dbReference type="EMBL" id="JBHSFV010000017">
    <property type="protein sequence ID" value="MFC4636259.1"/>
    <property type="molecule type" value="Genomic_DNA"/>
</dbReference>
<feature type="transmembrane region" description="Helical" evidence="1">
    <location>
        <begin position="133"/>
        <end position="152"/>
    </location>
</feature>